<dbReference type="SUPFAM" id="SSF48264">
    <property type="entry name" value="Cytochrome P450"/>
    <property type="match status" value="1"/>
</dbReference>
<keyword evidence="2" id="KW-0479">Metal-binding</keyword>
<dbReference type="PANTHER" id="PTHR47947">
    <property type="entry name" value="CYTOCHROME P450 82C3-RELATED"/>
    <property type="match status" value="1"/>
</dbReference>
<feature type="compositionally biased region" description="Polar residues" evidence="5">
    <location>
        <begin position="118"/>
        <end position="128"/>
    </location>
</feature>
<keyword evidence="3" id="KW-0560">Oxidoreductase</keyword>
<name>A0A6G1DV16_9ORYZ</name>
<dbReference type="AlphaFoldDB" id="A0A6G1DV16"/>
<reference evidence="6 7" key="1">
    <citation type="submission" date="2019-11" db="EMBL/GenBank/DDBJ databases">
        <title>Whole genome sequence of Oryza granulata.</title>
        <authorList>
            <person name="Li W."/>
        </authorList>
    </citation>
    <scope>NUCLEOTIDE SEQUENCE [LARGE SCALE GENOMIC DNA]</scope>
    <source>
        <strain evidence="7">cv. Menghai</strain>
        <tissue evidence="6">Leaf</tissue>
    </source>
</reference>
<dbReference type="GO" id="GO:0016705">
    <property type="term" value="F:oxidoreductase activity, acting on paired donors, with incorporation or reduction of molecular oxygen"/>
    <property type="evidence" value="ECO:0007669"/>
    <property type="project" value="InterPro"/>
</dbReference>
<evidence type="ECO:0000256" key="1">
    <source>
        <dbReference type="ARBA" id="ARBA00022617"/>
    </source>
</evidence>
<dbReference type="OrthoDB" id="688638at2759"/>
<dbReference type="GO" id="GO:0004497">
    <property type="term" value="F:monooxygenase activity"/>
    <property type="evidence" value="ECO:0007669"/>
    <property type="project" value="InterPro"/>
</dbReference>
<feature type="region of interest" description="Disordered" evidence="5">
    <location>
        <begin position="118"/>
        <end position="142"/>
    </location>
</feature>
<keyword evidence="7" id="KW-1185">Reference proteome</keyword>
<accession>A0A6G1DV16</accession>
<evidence type="ECO:0000313" key="6">
    <source>
        <dbReference type="EMBL" id="KAF0915503.1"/>
    </source>
</evidence>
<dbReference type="InterPro" id="IPR036396">
    <property type="entry name" value="Cyt_P450_sf"/>
</dbReference>
<dbReference type="Gene3D" id="1.10.630.10">
    <property type="entry name" value="Cytochrome P450"/>
    <property type="match status" value="1"/>
</dbReference>
<evidence type="ECO:0000256" key="5">
    <source>
        <dbReference type="SAM" id="MobiDB-lite"/>
    </source>
</evidence>
<dbReference type="InterPro" id="IPR050651">
    <property type="entry name" value="Plant_Cytochrome_P450_Monoox"/>
</dbReference>
<keyword evidence="4" id="KW-0408">Iron</keyword>
<proteinExistence type="predicted"/>
<organism evidence="6 7">
    <name type="scientific">Oryza meyeriana var. granulata</name>
    <dbReference type="NCBI Taxonomy" id="110450"/>
    <lineage>
        <taxon>Eukaryota</taxon>
        <taxon>Viridiplantae</taxon>
        <taxon>Streptophyta</taxon>
        <taxon>Embryophyta</taxon>
        <taxon>Tracheophyta</taxon>
        <taxon>Spermatophyta</taxon>
        <taxon>Magnoliopsida</taxon>
        <taxon>Liliopsida</taxon>
        <taxon>Poales</taxon>
        <taxon>Poaceae</taxon>
        <taxon>BOP clade</taxon>
        <taxon>Oryzoideae</taxon>
        <taxon>Oryzeae</taxon>
        <taxon>Oryzinae</taxon>
        <taxon>Oryza</taxon>
        <taxon>Oryza meyeriana</taxon>
    </lineage>
</organism>
<dbReference type="PANTHER" id="PTHR47947:SF23">
    <property type="entry name" value="CYTOCHROME P450 FAMILY PROTEIN, EXPRESSED"/>
    <property type="match status" value="1"/>
</dbReference>
<dbReference type="GO" id="GO:0005506">
    <property type="term" value="F:iron ion binding"/>
    <property type="evidence" value="ECO:0007669"/>
    <property type="project" value="InterPro"/>
</dbReference>
<dbReference type="EMBL" id="SPHZ02000006">
    <property type="protein sequence ID" value="KAF0915503.1"/>
    <property type="molecule type" value="Genomic_DNA"/>
</dbReference>
<evidence type="ECO:0000313" key="7">
    <source>
        <dbReference type="Proteomes" id="UP000479710"/>
    </source>
</evidence>
<gene>
    <name evidence="6" type="ORF">E2562_036542</name>
</gene>
<evidence type="ECO:0000256" key="2">
    <source>
        <dbReference type="ARBA" id="ARBA00022723"/>
    </source>
</evidence>
<protein>
    <submittedName>
        <fullName evidence="6">Uncharacterized protein</fullName>
    </submittedName>
</protein>
<keyword evidence="1" id="KW-0349">Heme</keyword>
<evidence type="ECO:0000256" key="3">
    <source>
        <dbReference type="ARBA" id="ARBA00023002"/>
    </source>
</evidence>
<comment type="caution">
    <text evidence="6">The sequence shown here is derived from an EMBL/GenBank/DDBJ whole genome shotgun (WGS) entry which is preliminary data.</text>
</comment>
<sequence length="142" mass="16346">MSVEAQESRHVLDELNPLVGAANLWDYLPALRWFDVFGVKRKMLTAVNRRNASMRRLIDAERQRMDNDVDGGDGEKKSMISVLLTLQKTEPEVYTDTMIMTLCAIVWRRNRDYNNHNRMGNVASTKPSGDTKESTSRIRCVR</sequence>
<evidence type="ECO:0000256" key="4">
    <source>
        <dbReference type="ARBA" id="ARBA00023004"/>
    </source>
</evidence>
<dbReference type="Proteomes" id="UP000479710">
    <property type="component" value="Unassembled WGS sequence"/>
</dbReference>
<dbReference type="GO" id="GO:0020037">
    <property type="term" value="F:heme binding"/>
    <property type="evidence" value="ECO:0007669"/>
    <property type="project" value="InterPro"/>
</dbReference>